<evidence type="ECO:0000256" key="4">
    <source>
        <dbReference type="SAM" id="MobiDB-lite"/>
    </source>
</evidence>
<dbReference type="eggNOG" id="COG0582">
    <property type="taxonomic scope" value="Bacteria"/>
</dbReference>
<dbReference type="Gene3D" id="1.10.443.10">
    <property type="entry name" value="Intergrase catalytic core"/>
    <property type="match status" value="1"/>
</dbReference>
<dbReference type="PROSITE" id="PS51898">
    <property type="entry name" value="TYR_RECOMBINASE"/>
    <property type="match status" value="1"/>
</dbReference>
<proteinExistence type="inferred from homology"/>
<evidence type="ECO:0000256" key="3">
    <source>
        <dbReference type="ARBA" id="ARBA00023172"/>
    </source>
</evidence>
<feature type="region of interest" description="Disordered" evidence="4">
    <location>
        <begin position="403"/>
        <end position="425"/>
    </location>
</feature>
<evidence type="ECO:0000313" key="6">
    <source>
        <dbReference type="EMBL" id="AEU37478.1"/>
    </source>
</evidence>
<accession>G8NT48</accession>
<comment type="similarity">
    <text evidence="1">Belongs to the 'phage' integrase family.</text>
</comment>
<dbReference type="InterPro" id="IPR025269">
    <property type="entry name" value="SAM-like_dom"/>
</dbReference>
<dbReference type="AlphaFoldDB" id="G8NT48"/>
<evidence type="ECO:0000256" key="2">
    <source>
        <dbReference type="ARBA" id="ARBA00023125"/>
    </source>
</evidence>
<dbReference type="SUPFAM" id="SSF56349">
    <property type="entry name" value="DNA breaking-rejoining enzymes"/>
    <property type="match status" value="1"/>
</dbReference>
<dbReference type="Gene3D" id="1.10.150.130">
    <property type="match status" value="1"/>
</dbReference>
<evidence type="ECO:0000256" key="1">
    <source>
        <dbReference type="ARBA" id="ARBA00008857"/>
    </source>
</evidence>
<organism evidence="6 7">
    <name type="scientific">Granulicella mallensis (strain ATCC BAA-1857 / DSM 23137 / MP5ACTX8)</name>
    <dbReference type="NCBI Taxonomy" id="682795"/>
    <lineage>
        <taxon>Bacteria</taxon>
        <taxon>Pseudomonadati</taxon>
        <taxon>Acidobacteriota</taxon>
        <taxon>Terriglobia</taxon>
        <taxon>Terriglobales</taxon>
        <taxon>Acidobacteriaceae</taxon>
        <taxon>Granulicella</taxon>
    </lineage>
</organism>
<dbReference type="Proteomes" id="UP000007113">
    <property type="component" value="Chromosome"/>
</dbReference>
<dbReference type="RefSeq" id="WP_014266354.1">
    <property type="nucleotide sequence ID" value="NC_016631.1"/>
</dbReference>
<sequence>MAESYTILGGKVHVYKRPNSPCWQCSSYLAGRNRRTTTKEESLSKAKEFAEDWYLQLRGKLRDGELKSGKMFQEAAKLYLREFDIITQGQRSPTYARGQHARTNGHLIPFFGKMALPEITSGKINEYRIHRLEECKAMRGKPPARNTMHQEIVTLRQIFKTAMRHGWIDHLPDLSEPYRSSPKISHRAWFSPEEYKTLYEATRKRASAPKQPRFRWECEQLHDYVLFSANTGLRPDEARRLQFRDVTVVDDEGSGQTILEIEVRGKRGVGYCKSTSGAVQPFKRLKGRLRPDGGPGRKGSRTATMANGDWHSPVPVDLLFPKWQRQLFNAILKEENLLVDRDGRPRTAYSLRHTYICLRLLEGADIYQIAKNCRTSVEMIEKYYASHLKTRLDASAINIMRPKAKKNATSKKASSPQPRSQNDGL</sequence>
<keyword evidence="7" id="KW-1185">Reference proteome</keyword>
<dbReference type="InterPro" id="IPR002104">
    <property type="entry name" value="Integrase_catalytic"/>
</dbReference>
<dbReference type="InterPro" id="IPR010998">
    <property type="entry name" value="Integrase_recombinase_N"/>
</dbReference>
<dbReference type="HOGENOM" id="CLU_045967_0_0_0"/>
<dbReference type="PANTHER" id="PTHR30349:SF41">
    <property type="entry name" value="INTEGRASE_RECOMBINASE PROTEIN MJ0367-RELATED"/>
    <property type="match status" value="1"/>
</dbReference>
<feature type="compositionally biased region" description="Polar residues" evidence="4">
    <location>
        <begin position="416"/>
        <end position="425"/>
    </location>
</feature>
<dbReference type="GO" id="GO:0015074">
    <property type="term" value="P:DNA integration"/>
    <property type="evidence" value="ECO:0007669"/>
    <property type="project" value="InterPro"/>
</dbReference>
<dbReference type="PANTHER" id="PTHR30349">
    <property type="entry name" value="PHAGE INTEGRASE-RELATED"/>
    <property type="match status" value="1"/>
</dbReference>
<gene>
    <name evidence="6" type="ordered locus">AciX8_3177</name>
</gene>
<dbReference type="GO" id="GO:0006310">
    <property type="term" value="P:DNA recombination"/>
    <property type="evidence" value="ECO:0007669"/>
    <property type="project" value="UniProtKB-KW"/>
</dbReference>
<reference evidence="6 7" key="1">
    <citation type="submission" date="2011-11" db="EMBL/GenBank/DDBJ databases">
        <title>Complete sequence of Granulicella mallensis MP5ACTX8.</title>
        <authorList>
            <consortium name="US DOE Joint Genome Institute"/>
            <person name="Lucas S."/>
            <person name="Copeland A."/>
            <person name="Lapidus A."/>
            <person name="Cheng J.-F."/>
            <person name="Goodwin L."/>
            <person name="Pitluck S."/>
            <person name="Peters L."/>
            <person name="Lu M."/>
            <person name="Detter J.C."/>
            <person name="Han C."/>
            <person name="Tapia R."/>
            <person name="Land M."/>
            <person name="Hauser L."/>
            <person name="Kyrpides N."/>
            <person name="Ivanova N."/>
            <person name="Mikhailova N."/>
            <person name="Pagani I."/>
            <person name="Rawat S."/>
            <person name="Mannisto M."/>
            <person name="Haggblom M."/>
            <person name="Woyke T."/>
        </authorList>
    </citation>
    <scope>NUCLEOTIDE SEQUENCE [LARGE SCALE GENOMIC DNA]</scope>
    <source>
        <strain evidence="7">ATCC BAA-1857 / DSM 23137 / MP5ACTX8</strain>
    </source>
</reference>
<keyword evidence="3" id="KW-0233">DNA recombination</keyword>
<name>G8NT48_GRAMM</name>
<dbReference type="Pfam" id="PF13102">
    <property type="entry name" value="Phage_int_SAM_5"/>
    <property type="match status" value="1"/>
</dbReference>
<keyword evidence="2" id="KW-0238">DNA-binding</keyword>
<dbReference type="KEGG" id="gma:AciX8_3177"/>
<dbReference type="InterPro" id="IPR050090">
    <property type="entry name" value="Tyrosine_recombinase_XerCD"/>
</dbReference>
<dbReference type="EMBL" id="CP003130">
    <property type="protein sequence ID" value="AEU37478.1"/>
    <property type="molecule type" value="Genomic_DNA"/>
</dbReference>
<dbReference type="STRING" id="682795.AciX8_3177"/>
<feature type="domain" description="Tyr recombinase" evidence="5">
    <location>
        <begin position="185"/>
        <end position="398"/>
    </location>
</feature>
<dbReference type="OrthoDB" id="102994at2"/>
<evidence type="ECO:0000313" key="7">
    <source>
        <dbReference type="Proteomes" id="UP000007113"/>
    </source>
</evidence>
<dbReference type="InterPro" id="IPR011010">
    <property type="entry name" value="DNA_brk_join_enz"/>
</dbReference>
<dbReference type="GO" id="GO:0003677">
    <property type="term" value="F:DNA binding"/>
    <property type="evidence" value="ECO:0007669"/>
    <property type="project" value="UniProtKB-KW"/>
</dbReference>
<evidence type="ECO:0000259" key="5">
    <source>
        <dbReference type="PROSITE" id="PS51898"/>
    </source>
</evidence>
<dbReference type="InterPro" id="IPR013762">
    <property type="entry name" value="Integrase-like_cat_sf"/>
</dbReference>
<protein>
    <submittedName>
        <fullName evidence="6">Integrase family protein</fullName>
    </submittedName>
</protein>